<gene>
    <name evidence="2" type="ordered locus">Sulac_2493</name>
</gene>
<protein>
    <submittedName>
        <fullName evidence="2">Uncharacterized protein</fullName>
    </submittedName>
</protein>
<proteinExistence type="predicted"/>
<evidence type="ECO:0000256" key="1">
    <source>
        <dbReference type="SAM" id="Phobius"/>
    </source>
</evidence>
<keyword evidence="1" id="KW-0472">Membrane</keyword>
<reference evidence="3" key="1">
    <citation type="submission" date="2011-12" db="EMBL/GenBank/DDBJ databases">
        <title>The complete genome of chromosome of Sulfobacillus acidophilus DSM 10332.</title>
        <authorList>
            <person name="Lucas S."/>
            <person name="Han J."/>
            <person name="Lapidus A."/>
            <person name="Bruce D."/>
            <person name="Goodwin L."/>
            <person name="Pitluck S."/>
            <person name="Peters L."/>
            <person name="Kyrpides N."/>
            <person name="Mavromatis K."/>
            <person name="Ivanova N."/>
            <person name="Mikhailova N."/>
            <person name="Chertkov O."/>
            <person name="Saunders E."/>
            <person name="Detter J.C."/>
            <person name="Tapia R."/>
            <person name="Han C."/>
            <person name="Land M."/>
            <person name="Hauser L."/>
            <person name="Markowitz V."/>
            <person name="Cheng J.-F."/>
            <person name="Hugenholtz P."/>
            <person name="Woyke T."/>
            <person name="Wu D."/>
            <person name="Pukall R."/>
            <person name="Gehrich-Schroeter G."/>
            <person name="Schneider S."/>
            <person name="Klenk H.-P."/>
            <person name="Eisen J.A."/>
        </authorList>
    </citation>
    <scope>NUCLEOTIDE SEQUENCE [LARGE SCALE GENOMIC DNA]</scope>
    <source>
        <strain evidence="3">ATCC 700253 / DSM 10332 / NAL</strain>
    </source>
</reference>
<keyword evidence="1" id="KW-1133">Transmembrane helix</keyword>
<evidence type="ECO:0000313" key="2">
    <source>
        <dbReference type="EMBL" id="AEW05955.1"/>
    </source>
</evidence>
<sequence>MHTLPPAFLRFTRQTSYWLRWAIEVLILATLVFGIIGFLVHWSPLLGHPQLLLSNLRGVMEDIFTLVLLVEMRDLFRHLSPPRLLDIVATILARQLVLSRNFHEALTAAAAIALIVLIRGLWSRFFVRDDETP</sequence>
<dbReference type="KEGG" id="sap:Sulac_2493"/>
<organism evidence="2 3">
    <name type="scientific">Sulfobacillus acidophilus (strain ATCC 700253 / DSM 10332 / NAL)</name>
    <dbReference type="NCBI Taxonomy" id="679936"/>
    <lineage>
        <taxon>Bacteria</taxon>
        <taxon>Bacillati</taxon>
        <taxon>Bacillota</taxon>
        <taxon>Clostridia</taxon>
        <taxon>Eubacteriales</taxon>
        <taxon>Clostridiales Family XVII. Incertae Sedis</taxon>
        <taxon>Sulfobacillus</taxon>
    </lineage>
</organism>
<name>G8TW28_SULAD</name>
<dbReference type="HOGENOM" id="CLU_1905682_0_0_9"/>
<dbReference type="EMBL" id="CP003179">
    <property type="protein sequence ID" value="AEW05955.1"/>
    <property type="molecule type" value="Genomic_DNA"/>
</dbReference>
<feature type="transmembrane region" description="Helical" evidence="1">
    <location>
        <begin position="105"/>
        <end position="122"/>
    </location>
</feature>
<evidence type="ECO:0000313" key="3">
    <source>
        <dbReference type="Proteomes" id="UP000005439"/>
    </source>
</evidence>
<dbReference type="PATRIC" id="fig|679936.5.peg.2582"/>
<dbReference type="Proteomes" id="UP000005439">
    <property type="component" value="Chromosome"/>
</dbReference>
<feature type="transmembrane region" description="Helical" evidence="1">
    <location>
        <begin position="21"/>
        <end position="42"/>
    </location>
</feature>
<keyword evidence="1" id="KW-0812">Transmembrane</keyword>
<dbReference type="STRING" id="679936.Sulac_2493"/>
<dbReference type="AlphaFoldDB" id="G8TW28"/>
<accession>G8TW28</accession>
<keyword evidence="3" id="KW-1185">Reference proteome</keyword>
<reference evidence="2 3" key="2">
    <citation type="journal article" date="2012" name="Stand. Genomic Sci.">
        <title>Complete genome sequence of the moderately thermophilic mineral-sulfide-oxidizing firmicute Sulfobacillus acidophilus type strain (NAL(T)).</title>
        <authorList>
            <person name="Anderson I."/>
            <person name="Chertkov O."/>
            <person name="Chen A."/>
            <person name="Saunders E."/>
            <person name="Lapidus A."/>
            <person name="Nolan M."/>
            <person name="Lucas S."/>
            <person name="Hammon N."/>
            <person name="Deshpande S."/>
            <person name="Cheng J.F."/>
            <person name="Han C."/>
            <person name="Tapia R."/>
            <person name="Goodwin L.A."/>
            <person name="Pitluck S."/>
            <person name="Liolios K."/>
            <person name="Pagani I."/>
            <person name="Ivanova N."/>
            <person name="Mikhailova N."/>
            <person name="Pati A."/>
            <person name="Palaniappan K."/>
            <person name="Land M."/>
            <person name="Pan C."/>
            <person name="Rohde M."/>
            <person name="Pukall R."/>
            <person name="Goker M."/>
            <person name="Detter J.C."/>
            <person name="Woyke T."/>
            <person name="Bristow J."/>
            <person name="Eisen J.A."/>
            <person name="Markowitz V."/>
            <person name="Hugenholtz P."/>
            <person name="Kyrpides N.C."/>
            <person name="Klenk H.P."/>
            <person name="Mavromatis K."/>
        </authorList>
    </citation>
    <scope>NUCLEOTIDE SEQUENCE [LARGE SCALE GENOMIC DNA]</scope>
    <source>
        <strain evidence="3">ATCC 700253 / DSM 10332 / NAL</strain>
    </source>
</reference>